<dbReference type="Proteomes" id="UP000243723">
    <property type="component" value="Unassembled WGS sequence"/>
</dbReference>
<comment type="subcellular location">
    <subcellularLocation>
        <location evidence="1">Membrane</location>
    </subcellularLocation>
</comment>
<dbReference type="PRINTS" id="PR00125">
    <property type="entry name" value="ATPASEDELTA"/>
</dbReference>
<reference evidence="9 10" key="1">
    <citation type="submission" date="2017-05" db="EMBL/GenBank/DDBJ databases">
        <title>Draft genome sequence of Elsinoe australis.</title>
        <authorList>
            <person name="Cheng Q."/>
        </authorList>
    </citation>
    <scope>NUCLEOTIDE SEQUENCE [LARGE SCALE GENOMIC DNA]</scope>
    <source>
        <strain evidence="9 10">NL1</strain>
    </source>
</reference>
<keyword evidence="7" id="KW-0472">Membrane</keyword>
<dbReference type="PROSITE" id="PS00389">
    <property type="entry name" value="ATPASE_DELTA"/>
    <property type="match status" value="1"/>
</dbReference>
<dbReference type="NCBIfam" id="TIGR01145">
    <property type="entry name" value="ATP_synt_delta"/>
    <property type="match status" value="1"/>
</dbReference>
<gene>
    <name evidence="9" type="ORF">B9Z65_5895</name>
</gene>
<keyword evidence="10" id="KW-1185">Reference proteome</keyword>
<dbReference type="STRING" id="40998.A0A2P7YJF8"/>
<comment type="caution">
    <text evidence="9">The sequence shown here is derived from an EMBL/GenBank/DDBJ whole genome shotgun (WGS) entry which is preliminary data.</text>
</comment>
<dbReference type="Pfam" id="PF00213">
    <property type="entry name" value="OSCP"/>
    <property type="match status" value="1"/>
</dbReference>
<evidence type="ECO:0000256" key="5">
    <source>
        <dbReference type="ARBA" id="ARBA00022781"/>
    </source>
</evidence>
<evidence type="ECO:0000313" key="10">
    <source>
        <dbReference type="Proteomes" id="UP000243723"/>
    </source>
</evidence>
<accession>A0A2P7YJF8</accession>
<dbReference type="InterPro" id="IPR000711">
    <property type="entry name" value="ATPase_OSCP/dsu"/>
</dbReference>
<dbReference type="OrthoDB" id="1262810at2759"/>
<keyword evidence="4" id="KW-0813">Transport</keyword>
<evidence type="ECO:0000256" key="6">
    <source>
        <dbReference type="ARBA" id="ARBA00023065"/>
    </source>
</evidence>
<protein>
    <recommendedName>
        <fullName evidence="3">ATP synthase subunit 5, mitochondrial</fullName>
    </recommendedName>
</protein>
<comment type="similarity">
    <text evidence="2">Belongs to the ATPase delta chain family.</text>
</comment>
<keyword evidence="8" id="KW-0066">ATP synthesis</keyword>
<organism evidence="9 10">
    <name type="scientific">Elsinoe australis</name>
    <dbReference type="NCBI Taxonomy" id="40998"/>
    <lineage>
        <taxon>Eukaryota</taxon>
        <taxon>Fungi</taxon>
        <taxon>Dikarya</taxon>
        <taxon>Ascomycota</taxon>
        <taxon>Pezizomycotina</taxon>
        <taxon>Dothideomycetes</taxon>
        <taxon>Dothideomycetidae</taxon>
        <taxon>Myriangiales</taxon>
        <taxon>Elsinoaceae</taxon>
        <taxon>Elsinoe</taxon>
    </lineage>
</organism>
<dbReference type="InterPro" id="IPR026015">
    <property type="entry name" value="ATP_synth_OSCP/delta_N_sf"/>
</dbReference>
<sequence length="229" mass="24144">MLSTRIAARAARSTALVRPQFTPAITTRFYAAAPSSANTKPPVALFGVDGTYASALYTAAAKTGDLEAVAKVLDSASATLKKDAKLQSILNAPSLSAEDKNSIVNELLNTVGASGNATVKNFMQTLAENNRLGVLEGVCEKFGTLMGAYRGEVELTITSATQLDAKVLRQIETAVSKSQFVGQGKKLKVVPKVNPEIRGGLVVEVGDRTIDLSVASKMAKMNKLLKDTL</sequence>
<keyword evidence="5" id="KW-0375">Hydrogen ion transport</keyword>
<dbReference type="GO" id="GO:0016020">
    <property type="term" value="C:membrane"/>
    <property type="evidence" value="ECO:0007669"/>
    <property type="project" value="UniProtKB-SubCell"/>
</dbReference>
<dbReference type="HAMAP" id="MF_01416">
    <property type="entry name" value="ATP_synth_delta_bact"/>
    <property type="match status" value="1"/>
</dbReference>
<evidence type="ECO:0000256" key="8">
    <source>
        <dbReference type="ARBA" id="ARBA00023310"/>
    </source>
</evidence>
<evidence type="ECO:0000256" key="4">
    <source>
        <dbReference type="ARBA" id="ARBA00022448"/>
    </source>
</evidence>
<evidence type="ECO:0000256" key="7">
    <source>
        <dbReference type="ARBA" id="ARBA00023136"/>
    </source>
</evidence>
<evidence type="ECO:0000256" key="3">
    <source>
        <dbReference type="ARBA" id="ARBA00014723"/>
    </source>
</evidence>
<dbReference type="InterPro" id="IPR020781">
    <property type="entry name" value="ATPase_OSCP/d_CS"/>
</dbReference>
<dbReference type="PANTHER" id="PTHR11910">
    <property type="entry name" value="ATP SYNTHASE DELTA CHAIN"/>
    <property type="match status" value="1"/>
</dbReference>
<name>A0A2P7YJF8_9PEZI</name>
<dbReference type="GO" id="GO:0046933">
    <property type="term" value="F:proton-transporting ATP synthase activity, rotational mechanism"/>
    <property type="evidence" value="ECO:0007669"/>
    <property type="project" value="InterPro"/>
</dbReference>
<evidence type="ECO:0000313" key="9">
    <source>
        <dbReference type="EMBL" id="PSK36080.1"/>
    </source>
</evidence>
<proteinExistence type="inferred from homology"/>
<dbReference type="SUPFAM" id="SSF47928">
    <property type="entry name" value="N-terminal domain of the delta subunit of the F1F0-ATP synthase"/>
    <property type="match status" value="1"/>
</dbReference>
<evidence type="ECO:0000256" key="2">
    <source>
        <dbReference type="ARBA" id="ARBA00007046"/>
    </source>
</evidence>
<dbReference type="Gene3D" id="1.10.520.20">
    <property type="entry name" value="N-terminal domain of the delta subunit of the F1F0-ATP synthase"/>
    <property type="match status" value="1"/>
</dbReference>
<dbReference type="EMBL" id="NHZQ01000422">
    <property type="protein sequence ID" value="PSK36080.1"/>
    <property type="molecule type" value="Genomic_DNA"/>
</dbReference>
<dbReference type="AlphaFoldDB" id="A0A2P7YJF8"/>
<evidence type="ECO:0000256" key="1">
    <source>
        <dbReference type="ARBA" id="ARBA00004370"/>
    </source>
</evidence>
<keyword evidence="6" id="KW-0406">Ion transport</keyword>